<protein>
    <recommendedName>
        <fullName evidence="10">Cobalt transport protein CbiN</fullName>
    </recommendedName>
    <alternativeName>
        <fullName evidence="10">Energy-coupling factor transporter probable substrate-capture protein CbiN</fullName>
        <shortName evidence="10">ECF transporter S component CbiN</shortName>
    </alternativeName>
</protein>
<keyword evidence="5 10" id="KW-0812">Transmembrane</keyword>
<evidence type="ECO:0000256" key="8">
    <source>
        <dbReference type="ARBA" id="ARBA00023136"/>
    </source>
</evidence>
<evidence type="ECO:0000256" key="4">
    <source>
        <dbReference type="ARBA" id="ARBA00022573"/>
    </source>
</evidence>
<evidence type="ECO:0000256" key="7">
    <source>
        <dbReference type="ARBA" id="ARBA00023065"/>
    </source>
</evidence>
<evidence type="ECO:0000256" key="5">
    <source>
        <dbReference type="ARBA" id="ARBA00022692"/>
    </source>
</evidence>
<comment type="subunit">
    <text evidence="10">Forms an energy-coupling factor (ECF) transporter complex composed of an ATP-binding protein (A component, CbiO), a transmembrane protein (T component, CbiQ) and 2 possible substrate-capture proteins (S components, CbiM and CbiN) of unknown stoichimetry.</text>
</comment>
<dbReference type="PANTHER" id="PTHR38662:SF1">
    <property type="entry name" value="COBALT TRANSPORT PROTEIN CBIN"/>
    <property type="match status" value="1"/>
</dbReference>
<proteinExistence type="inferred from homology"/>
<dbReference type="RefSeq" id="WP_153924833.1">
    <property type="nucleotide sequence ID" value="NZ_JACRWE010000004.1"/>
</dbReference>
<evidence type="ECO:0000256" key="3">
    <source>
        <dbReference type="ARBA" id="ARBA00022475"/>
    </source>
</evidence>
<keyword evidence="9 10" id="KW-0170">Cobalt</keyword>
<evidence type="ECO:0000256" key="1">
    <source>
        <dbReference type="ARBA" id="ARBA00022426"/>
    </source>
</evidence>
<evidence type="ECO:0000313" key="12">
    <source>
        <dbReference type="Proteomes" id="UP000609849"/>
    </source>
</evidence>
<keyword evidence="2 10" id="KW-0813">Transport</keyword>
<keyword evidence="8 10" id="KW-0472">Membrane</keyword>
<evidence type="ECO:0000256" key="10">
    <source>
        <dbReference type="HAMAP-Rule" id="MF_00330"/>
    </source>
</evidence>
<organism evidence="11 12">
    <name type="scientific">Romboutsia faecis</name>
    <dbReference type="NCBI Taxonomy" id="2764597"/>
    <lineage>
        <taxon>Bacteria</taxon>
        <taxon>Bacillati</taxon>
        <taxon>Bacillota</taxon>
        <taxon>Clostridia</taxon>
        <taxon>Peptostreptococcales</taxon>
        <taxon>Peptostreptococcaceae</taxon>
        <taxon>Romboutsia</taxon>
    </lineage>
</organism>
<feature type="transmembrane region" description="Helical" evidence="10">
    <location>
        <begin position="76"/>
        <end position="94"/>
    </location>
</feature>
<comment type="subcellular location">
    <subcellularLocation>
        <location evidence="10">Cell membrane</location>
        <topology evidence="10">Multi-pass membrane protein</topology>
    </subcellularLocation>
</comment>
<dbReference type="HAMAP" id="MF_00330">
    <property type="entry name" value="CbiN"/>
    <property type="match status" value="1"/>
</dbReference>
<evidence type="ECO:0000256" key="9">
    <source>
        <dbReference type="ARBA" id="ARBA00023285"/>
    </source>
</evidence>
<keyword evidence="4 10" id="KW-0169">Cobalamin biosynthesis</keyword>
<dbReference type="Pfam" id="PF02553">
    <property type="entry name" value="CbiN"/>
    <property type="match status" value="1"/>
</dbReference>
<keyword evidence="1 10" id="KW-0171">Cobalt transport</keyword>
<feature type="transmembrane region" description="Helical" evidence="10">
    <location>
        <begin position="16"/>
        <end position="34"/>
    </location>
</feature>
<keyword evidence="7 10" id="KW-0406">Ion transport</keyword>
<dbReference type="InterPro" id="IPR003705">
    <property type="entry name" value="CbiN"/>
</dbReference>
<evidence type="ECO:0000313" key="11">
    <source>
        <dbReference type="EMBL" id="MBC5997272.1"/>
    </source>
</evidence>
<accession>A0ABR7JQT2</accession>
<comment type="pathway">
    <text evidence="10">Cofactor biosynthesis; adenosylcobalamin biosynthesis.</text>
</comment>
<reference evidence="11 12" key="1">
    <citation type="submission" date="2020-08" db="EMBL/GenBank/DDBJ databases">
        <authorList>
            <person name="Liu C."/>
            <person name="Sun Q."/>
        </authorList>
    </citation>
    <scope>NUCLEOTIDE SEQUENCE [LARGE SCALE GENOMIC DNA]</scope>
    <source>
        <strain evidence="11 12">NSJ-18</strain>
    </source>
</reference>
<gene>
    <name evidence="10" type="primary">cbiN</name>
    <name evidence="11" type="ORF">H8923_10900</name>
</gene>
<keyword evidence="3 10" id="KW-1003">Cell membrane</keyword>
<comment type="caution">
    <text evidence="11">The sequence shown here is derived from an EMBL/GenBank/DDBJ whole genome shotgun (WGS) entry which is preliminary data.</text>
</comment>
<dbReference type="NCBIfam" id="NF002780">
    <property type="entry name" value="PRK02898.1"/>
    <property type="match status" value="1"/>
</dbReference>
<name>A0ABR7JQT2_9FIRM</name>
<dbReference type="Proteomes" id="UP000609849">
    <property type="component" value="Unassembled WGS sequence"/>
</dbReference>
<dbReference type="EMBL" id="JACRWE010000004">
    <property type="protein sequence ID" value="MBC5997272.1"/>
    <property type="molecule type" value="Genomic_DNA"/>
</dbReference>
<comment type="function">
    <text evidence="10">Part of the energy-coupling factor (ECF) transporter complex CbiMNOQ involved in cobalt import.</text>
</comment>
<keyword evidence="6 10" id="KW-1133">Transmembrane helix</keyword>
<dbReference type="NCBIfam" id="TIGR01165">
    <property type="entry name" value="cbiN"/>
    <property type="match status" value="1"/>
</dbReference>
<evidence type="ECO:0000256" key="2">
    <source>
        <dbReference type="ARBA" id="ARBA00022448"/>
    </source>
</evidence>
<dbReference type="PANTHER" id="PTHR38662">
    <property type="entry name" value="COBALT TRANSPORT PROTEIN CBIN"/>
    <property type="match status" value="1"/>
</dbReference>
<sequence length="100" mass="11069">MDTNVKDKDVKKGNKLNWMLLLLAIVLIILPLIFNPSAEYGGADGEAEEAITEISPNYEPWFTSFYEPPSGEIESLLFSTQAALGAGIIGYYLGSRKRKK</sequence>
<evidence type="ECO:0000256" key="6">
    <source>
        <dbReference type="ARBA" id="ARBA00022989"/>
    </source>
</evidence>
<keyword evidence="12" id="KW-1185">Reference proteome</keyword>
<comment type="similarity">
    <text evidence="10">Belongs to the CbiN family.</text>
</comment>